<dbReference type="EC" id="2.7.7.65" evidence="2"/>
<dbReference type="Gene3D" id="3.30.70.270">
    <property type="match status" value="1"/>
</dbReference>
<reference evidence="6" key="1">
    <citation type="submission" date="2019-04" db="EMBL/GenBank/DDBJ databases">
        <authorList>
            <person name="Brambilla D."/>
        </authorList>
    </citation>
    <scope>NUCLEOTIDE SEQUENCE</scope>
    <source>
        <strain evidence="6">BAL1</strain>
    </source>
</reference>
<dbReference type="PROSITE" id="PS50887">
    <property type="entry name" value="GGDEF"/>
    <property type="match status" value="1"/>
</dbReference>
<feature type="transmembrane region" description="Helical" evidence="4">
    <location>
        <begin position="362"/>
        <end position="379"/>
    </location>
</feature>
<dbReference type="SUPFAM" id="SSF48452">
    <property type="entry name" value="TPR-like"/>
    <property type="match status" value="1"/>
</dbReference>
<dbReference type="Gene3D" id="1.25.40.10">
    <property type="entry name" value="Tetratricopeptide repeat domain"/>
    <property type="match status" value="1"/>
</dbReference>
<organism evidence="6">
    <name type="scientific">Rheinheimera sp. BAL341</name>
    <dbReference type="NCBI Taxonomy" id="1708203"/>
    <lineage>
        <taxon>Bacteria</taxon>
        <taxon>Pseudomonadati</taxon>
        <taxon>Pseudomonadota</taxon>
        <taxon>Gammaproteobacteria</taxon>
        <taxon>Chromatiales</taxon>
        <taxon>Chromatiaceae</taxon>
        <taxon>Rheinheimera</taxon>
    </lineage>
</organism>
<dbReference type="SUPFAM" id="SSF55073">
    <property type="entry name" value="Nucleotide cyclase"/>
    <property type="match status" value="1"/>
</dbReference>
<protein>
    <recommendedName>
        <fullName evidence="2">diguanylate cyclase</fullName>
        <ecNumber evidence="2">2.7.7.65</ecNumber>
    </recommendedName>
</protein>
<evidence type="ECO:0000256" key="3">
    <source>
        <dbReference type="ARBA" id="ARBA00034247"/>
    </source>
</evidence>
<proteinExistence type="predicted"/>
<accession>A0A486XIE0</accession>
<dbReference type="InterPro" id="IPR029787">
    <property type="entry name" value="Nucleotide_cyclase"/>
</dbReference>
<name>A0A486XIE0_9GAMM</name>
<evidence type="ECO:0000256" key="4">
    <source>
        <dbReference type="SAM" id="Phobius"/>
    </source>
</evidence>
<dbReference type="SMART" id="SM00267">
    <property type="entry name" value="GGDEF"/>
    <property type="match status" value="1"/>
</dbReference>
<dbReference type="InterPro" id="IPR050469">
    <property type="entry name" value="Diguanylate_Cyclase"/>
</dbReference>
<dbReference type="PANTHER" id="PTHR45138:SF9">
    <property type="entry name" value="DIGUANYLATE CYCLASE DGCM-RELATED"/>
    <property type="match status" value="1"/>
</dbReference>
<dbReference type="InterPro" id="IPR000160">
    <property type="entry name" value="GGDEF_dom"/>
</dbReference>
<dbReference type="EMBL" id="CAAJGR010000052">
    <property type="protein sequence ID" value="VHO01925.1"/>
    <property type="molecule type" value="Genomic_DNA"/>
</dbReference>
<dbReference type="FunFam" id="3.30.70.270:FF:000001">
    <property type="entry name" value="Diguanylate cyclase domain protein"/>
    <property type="match status" value="1"/>
</dbReference>
<dbReference type="Pfam" id="PF00990">
    <property type="entry name" value="GGDEF"/>
    <property type="match status" value="1"/>
</dbReference>
<evidence type="ECO:0000313" key="6">
    <source>
        <dbReference type="EMBL" id="VHO01925.1"/>
    </source>
</evidence>
<keyword evidence="4" id="KW-1133">Transmembrane helix</keyword>
<gene>
    <name evidence="6" type="ORF">BAL341_476</name>
</gene>
<comment type="catalytic activity">
    <reaction evidence="3">
        <text>2 GTP = 3',3'-c-di-GMP + 2 diphosphate</text>
        <dbReference type="Rhea" id="RHEA:24898"/>
        <dbReference type="ChEBI" id="CHEBI:33019"/>
        <dbReference type="ChEBI" id="CHEBI:37565"/>
        <dbReference type="ChEBI" id="CHEBI:58805"/>
        <dbReference type="EC" id="2.7.7.65"/>
    </reaction>
</comment>
<evidence type="ECO:0000256" key="2">
    <source>
        <dbReference type="ARBA" id="ARBA00012528"/>
    </source>
</evidence>
<dbReference type="GO" id="GO:0043709">
    <property type="term" value="P:cell adhesion involved in single-species biofilm formation"/>
    <property type="evidence" value="ECO:0007669"/>
    <property type="project" value="TreeGrafter"/>
</dbReference>
<keyword evidence="4" id="KW-0472">Membrane</keyword>
<dbReference type="PANTHER" id="PTHR45138">
    <property type="entry name" value="REGULATORY COMPONENTS OF SENSORY TRANSDUCTION SYSTEM"/>
    <property type="match status" value="1"/>
</dbReference>
<feature type="domain" description="GGDEF" evidence="5">
    <location>
        <begin position="422"/>
        <end position="555"/>
    </location>
</feature>
<evidence type="ECO:0000259" key="5">
    <source>
        <dbReference type="PROSITE" id="PS50887"/>
    </source>
</evidence>
<dbReference type="InterPro" id="IPR043128">
    <property type="entry name" value="Rev_trsase/Diguanyl_cyclase"/>
</dbReference>
<keyword evidence="4" id="KW-0812">Transmembrane</keyword>
<dbReference type="AlphaFoldDB" id="A0A486XIE0"/>
<dbReference type="CDD" id="cd01949">
    <property type="entry name" value="GGDEF"/>
    <property type="match status" value="1"/>
</dbReference>
<dbReference type="GO" id="GO:0005886">
    <property type="term" value="C:plasma membrane"/>
    <property type="evidence" value="ECO:0007669"/>
    <property type="project" value="TreeGrafter"/>
</dbReference>
<sequence length="555" mass="62576">MQVLAISVEDFNALNQLRLKNFAEFRSKVQSLEPANVDYSTKNYNYYSLLKAYEAVTQADYTNALKFALPVTNYTQDPALALRAKSLVANVLIISRDYSRAFSYLEEIKTLIDKVTDKRARNHGFNVLSLMYNRVDNYELAYSYSNIIYEDPGTITEKCHSSFNRIEALIGLNHDQVDVEIHNSLAVCKEADEPLFSWLITSLQMEVLVKNKQFLKAISIYETALEQSQITDYITVKTRIYHQATLAYIGIEDYVSAEKLAKRIVNGSKDVLLSMPVQSSYYSLYQISKARGELKEALTNFEAYSQALAAFQNDRSDRLLAYNLALGQIELKNQRIALLDKDNEVLALQRDLYEQEARQNRLLVLILAAVLLLASVLAYRGMTGRQRFKKIAEYDQLTGVSNRYHFNNQAQVALDYCEANTKPVAVILFDLDHFKTINDTYGHAAGDWALQAVVKTCRNFMRNNDVFGRIGGEEFAVVLPGCHTDKAVLLAEICRDAIASIDTSETGTSFPLTASFGVSSSDRSGYLLKQLLADADHAMYKSKQGGRDQVSEFAP</sequence>
<evidence type="ECO:0000256" key="1">
    <source>
        <dbReference type="ARBA" id="ARBA00001946"/>
    </source>
</evidence>
<dbReference type="GO" id="GO:1902201">
    <property type="term" value="P:negative regulation of bacterial-type flagellum-dependent cell motility"/>
    <property type="evidence" value="ECO:0007669"/>
    <property type="project" value="TreeGrafter"/>
</dbReference>
<dbReference type="InterPro" id="IPR011990">
    <property type="entry name" value="TPR-like_helical_dom_sf"/>
</dbReference>
<dbReference type="GO" id="GO:0052621">
    <property type="term" value="F:diguanylate cyclase activity"/>
    <property type="evidence" value="ECO:0007669"/>
    <property type="project" value="UniProtKB-EC"/>
</dbReference>
<comment type="cofactor">
    <cofactor evidence="1">
        <name>Mg(2+)</name>
        <dbReference type="ChEBI" id="CHEBI:18420"/>
    </cofactor>
</comment>
<dbReference type="NCBIfam" id="TIGR00254">
    <property type="entry name" value="GGDEF"/>
    <property type="match status" value="1"/>
</dbReference>